<evidence type="ECO:0000259" key="6">
    <source>
        <dbReference type="Pfam" id="PF07291"/>
    </source>
</evidence>
<organism evidence="7 8">
    <name type="scientific">Pedobacter cryoconitis</name>
    <dbReference type="NCBI Taxonomy" id="188932"/>
    <lineage>
        <taxon>Bacteria</taxon>
        <taxon>Pseudomonadati</taxon>
        <taxon>Bacteroidota</taxon>
        <taxon>Sphingobacteriia</taxon>
        <taxon>Sphingobacteriales</taxon>
        <taxon>Sphingobacteriaceae</taxon>
        <taxon>Pedobacter</taxon>
    </lineage>
</organism>
<dbReference type="KEGG" id="pcm:AY601_2941"/>
<keyword evidence="2 5" id="KW-0812">Transmembrane</keyword>
<protein>
    <recommendedName>
        <fullName evidence="6">Methylamine utilisation protein MauE domain-containing protein</fullName>
    </recommendedName>
</protein>
<name>A0A127VER7_9SPHI</name>
<dbReference type="PATRIC" id="fig|188932.3.peg.3068"/>
<evidence type="ECO:0000256" key="4">
    <source>
        <dbReference type="ARBA" id="ARBA00023136"/>
    </source>
</evidence>
<feature type="transmembrane region" description="Helical" evidence="5">
    <location>
        <begin position="45"/>
        <end position="66"/>
    </location>
</feature>
<dbReference type="OrthoDB" id="673785at2"/>
<proteinExistence type="predicted"/>
<accession>A0A127VER7</accession>
<dbReference type="EMBL" id="CP014504">
    <property type="protein sequence ID" value="AMP99815.1"/>
    <property type="molecule type" value="Genomic_DNA"/>
</dbReference>
<dbReference type="GO" id="GO:0016020">
    <property type="term" value="C:membrane"/>
    <property type="evidence" value="ECO:0007669"/>
    <property type="project" value="UniProtKB-SubCell"/>
</dbReference>
<dbReference type="RefSeq" id="WP_068402312.1">
    <property type="nucleotide sequence ID" value="NZ_CP014504.1"/>
</dbReference>
<dbReference type="Proteomes" id="UP000071561">
    <property type="component" value="Chromosome"/>
</dbReference>
<sequence>MKKEDVLKVAAILIACLLAYAAISKLVDYEKSSWEMRNQVFPIWVASILTWLIPAVELALAVLLIIQITRKKALWASLILLSLFTVYIGVVMTGVFGRVPCSCGGILKNMSYGTHLIFNLFFVLLASLGLAVDNGWTGYNRLLNLKKRKDSIQSSV</sequence>
<comment type="subcellular location">
    <subcellularLocation>
        <location evidence="1">Membrane</location>
        <topology evidence="1">Multi-pass membrane protein</topology>
    </subcellularLocation>
</comment>
<feature type="transmembrane region" description="Helical" evidence="5">
    <location>
        <begin position="73"/>
        <end position="96"/>
    </location>
</feature>
<dbReference type="UniPathway" id="UPA00895"/>
<keyword evidence="8" id="KW-1185">Reference proteome</keyword>
<dbReference type="Pfam" id="PF07291">
    <property type="entry name" value="MauE"/>
    <property type="match status" value="1"/>
</dbReference>
<evidence type="ECO:0000256" key="2">
    <source>
        <dbReference type="ARBA" id="ARBA00022692"/>
    </source>
</evidence>
<gene>
    <name evidence="7" type="ORF">AY601_2941</name>
</gene>
<dbReference type="GO" id="GO:0030416">
    <property type="term" value="P:methylamine metabolic process"/>
    <property type="evidence" value="ECO:0007669"/>
    <property type="project" value="InterPro"/>
</dbReference>
<reference evidence="7 8" key="1">
    <citation type="submission" date="2016-03" db="EMBL/GenBank/DDBJ databases">
        <title>Complete genome sequence of Pedobacter cryoconitis PAMC 27485.</title>
        <authorList>
            <person name="Lee J."/>
            <person name="Kim O.-S."/>
        </authorList>
    </citation>
    <scope>NUCLEOTIDE SEQUENCE [LARGE SCALE GENOMIC DNA]</scope>
    <source>
        <strain evidence="7 8">PAMC 27485</strain>
    </source>
</reference>
<evidence type="ECO:0000256" key="1">
    <source>
        <dbReference type="ARBA" id="ARBA00004141"/>
    </source>
</evidence>
<feature type="domain" description="Methylamine utilisation protein MauE" evidence="6">
    <location>
        <begin position="6"/>
        <end position="131"/>
    </location>
</feature>
<keyword evidence="3 5" id="KW-1133">Transmembrane helix</keyword>
<dbReference type="AlphaFoldDB" id="A0A127VER7"/>
<evidence type="ECO:0000256" key="3">
    <source>
        <dbReference type="ARBA" id="ARBA00022989"/>
    </source>
</evidence>
<evidence type="ECO:0000256" key="5">
    <source>
        <dbReference type="SAM" id="Phobius"/>
    </source>
</evidence>
<feature type="transmembrane region" description="Helical" evidence="5">
    <location>
        <begin position="116"/>
        <end position="139"/>
    </location>
</feature>
<dbReference type="InterPro" id="IPR009908">
    <property type="entry name" value="Methylamine_util_MauE"/>
</dbReference>
<evidence type="ECO:0000313" key="8">
    <source>
        <dbReference type="Proteomes" id="UP000071561"/>
    </source>
</evidence>
<evidence type="ECO:0000313" key="7">
    <source>
        <dbReference type="EMBL" id="AMP99815.1"/>
    </source>
</evidence>
<keyword evidence="4 5" id="KW-0472">Membrane</keyword>